<dbReference type="GO" id="GO:0031317">
    <property type="term" value="C:tripartite ATP-independent periplasmic transporter complex"/>
    <property type="evidence" value="ECO:0007669"/>
    <property type="project" value="InterPro"/>
</dbReference>
<name>A0A6B2QXV9_9BURK</name>
<dbReference type="PANTHER" id="PTHR33376:SF5">
    <property type="entry name" value="EXTRACYTOPLASMIC SOLUTE RECEPTOR PROTEIN"/>
    <property type="match status" value="1"/>
</dbReference>
<dbReference type="Gene3D" id="3.40.190.170">
    <property type="entry name" value="Bacterial extracellular solute-binding protein, family 7"/>
    <property type="match status" value="1"/>
</dbReference>
<feature type="binding site" evidence="3">
    <location>
        <position position="241"/>
    </location>
    <ligand>
        <name>substrate</name>
    </ligand>
</feature>
<dbReference type="Pfam" id="PF03480">
    <property type="entry name" value="DctP"/>
    <property type="match status" value="1"/>
</dbReference>
<dbReference type="EMBL" id="JAAGRN010000003">
    <property type="protein sequence ID" value="NDY82853.1"/>
    <property type="molecule type" value="Genomic_DNA"/>
</dbReference>
<evidence type="ECO:0000256" key="3">
    <source>
        <dbReference type="PIRSR" id="PIRSR039026-2"/>
    </source>
</evidence>
<feature type="binding site" evidence="3">
    <location>
        <position position="216"/>
    </location>
    <ligand>
        <name>Na(+)</name>
        <dbReference type="ChEBI" id="CHEBI:29101"/>
    </ligand>
</feature>
<dbReference type="GO" id="GO:0055085">
    <property type="term" value="P:transmembrane transport"/>
    <property type="evidence" value="ECO:0007669"/>
    <property type="project" value="InterPro"/>
</dbReference>
<sequence>MQRRRFLTQAATMSGAGLSAVAIPAIAQSNPAIKWRMSTSWPKSLNTIYGSADELCKRVAALTDGKFDIRAFPSGEIVPAQQNMDAVSNEAVECNHVLSTFYVGKNTALAFDTGLSFGMNARQHNAWLYYGGGMDMLRKVYAKYGILNFTCGNVGVQMGGWFRKEIKTVADLKGLKMRIGGIGGMVMSKLGAIPQQIPASDIYSALEKGTIDASEWIGPYDDEKLGLNKVAPYYYSPGWWEGSASITTMVNQKAFNALPAQYKAAFEVACNEQNLKMLAHYDAVNPGALRRLIAAGAQLRYFSKEIMDASYNASQELWTELSAKNPDFATIFPDWKKFQQEEAIWFRVAEQSLDNYTFAAVTRR</sequence>
<dbReference type="RefSeq" id="WP_163652719.1">
    <property type="nucleotide sequence ID" value="NZ_JAAGRN010000003.1"/>
</dbReference>
<feature type="binding site" evidence="2">
    <location>
        <position position="157"/>
    </location>
    <ligand>
        <name>substrate</name>
    </ligand>
</feature>
<comment type="caution">
    <text evidence="5">The sequence shown here is derived from an EMBL/GenBank/DDBJ whole genome shotgun (WGS) entry which is preliminary data.</text>
</comment>
<dbReference type="PANTHER" id="PTHR33376">
    <property type="match status" value="1"/>
</dbReference>
<dbReference type="CDD" id="cd13682">
    <property type="entry name" value="PBP2_TRAP_alpha-ketoacid"/>
    <property type="match status" value="1"/>
</dbReference>
<dbReference type="PIRSF" id="PIRSF039026">
    <property type="entry name" value="SiaP"/>
    <property type="match status" value="1"/>
</dbReference>
<dbReference type="InterPro" id="IPR026289">
    <property type="entry name" value="SBP_TakP-like"/>
</dbReference>
<dbReference type="FunFam" id="3.40.190.10:FF:000371">
    <property type="entry name" value="Alpha-keto acid-binding periplasmic protein TakP"/>
    <property type="match status" value="1"/>
</dbReference>
<dbReference type="InterPro" id="IPR018389">
    <property type="entry name" value="DctP_fam"/>
</dbReference>
<organism evidence="5">
    <name type="scientific">Sheuella amnicola</name>
    <dbReference type="NCBI Taxonomy" id="2707330"/>
    <lineage>
        <taxon>Bacteria</taxon>
        <taxon>Pseudomonadati</taxon>
        <taxon>Pseudomonadota</taxon>
        <taxon>Betaproteobacteria</taxon>
        <taxon>Burkholderiales</taxon>
        <taxon>Alcaligenaceae</taxon>
        <taxon>Sheuella</taxon>
    </lineage>
</organism>
<proteinExistence type="predicted"/>
<dbReference type="InterPro" id="IPR038404">
    <property type="entry name" value="TRAP_DctP_sf"/>
</dbReference>
<keyword evidence="1 4" id="KW-0732">Signal</keyword>
<feature type="binding site" evidence="2">
    <location>
        <position position="178"/>
    </location>
    <ligand>
        <name>substrate</name>
    </ligand>
</feature>
<dbReference type="NCBIfam" id="NF037995">
    <property type="entry name" value="TRAP_S1"/>
    <property type="match status" value="1"/>
</dbReference>
<feature type="chain" id="PRO_5025686865" evidence="4">
    <location>
        <begin position="28"/>
        <end position="364"/>
    </location>
</feature>
<dbReference type="Gene3D" id="3.40.190.10">
    <property type="entry name" value="Periplasmic binding protein-like II"/>
    <property type="match status" value="1"/>
</dbReference>
<dbReference type="InterPro" id="IPR041722">
    <property type="entry name" value="TakP/all3028"/>
</dbReference>
<feature type="binding site" evidence="3">
    <location>
        <position position="215"/>
    </location>
    <ligand>
        <name>substrate</name>
    </ligand>
</feature>
<evidence type="ECO:0000256" key="4">
    <source>
        <dbReference type="SAM" id="SignalP"/>
    </source>
</evidence>
<feature type="signal peptide" evidence="4">
    <location>
        <begin position="1"/>
        <end position="27"/>
    </location>
</feature>
<evidence type="ECO:0000256" key="1">
    <source>
        <dbReference type="ARBA" id="ARBA00022729"/>
    </source>
</evidence>
<evidence type="ECO:0000256" key="2">
    <source>
        <dbReference type="PIRSR" id="PIRSR039026-1"/>
    </source>
</evidence>
<dbReference type="GO" id="GO:0043177">
    <property type="term" value="F:organic acid binding"/>
    <property type="evidence" value="ECO:0007669"/>
    <property type="project" value="InterPro"/>
</dbReference>
<protein>
    <submittedName>
        <fullName evidence="5">TRAP transporter substrate-binding protein</fullName>
    </submittedName>
</protein>
<accession>A0A6B2QXV9</accession>
<dbReference type="GO" id="GO:0046872">
    <property type="term" value="F:metal ion binding"/>
    <property type="evidence" value="ECO:0007669"/>
    <property type="project" value="UniProtKB-KW"/>
</dbReference>
<gene>
    <name evidence="5" type="ORF">G3I67_06370</name>
</gene>
<evidence type="ECO:0000313" key="5">
    <source>
        <dbReference type="EMBL" id="NDY82853.1"/>
    </source>
</evidence>
<keyword evidence="3" id="KW-0479">Metal-binding</keyword>
<dbReference type="GO" id="GO:0015849">
    <property type="term" value="P:organic acid transport"/>
    <property type="evidence" value="ECO:0007669"/>
    <property type="project" value="InterPro"/>
</dbReference>
<reference evidence="5" key="1">
    <citation type="submission" date="2020-02" db="EMBL/GenBank/DDBJ databases">
        <authorList>
            <person name="Chen W.-M."/>
        </authorList>
    </citation>
    <scope>NUCLEOTIDE SEQUENCE</scope>
    <source>
        <strain evidence="5">NBD-18</strain>
    </source>
</reference>
<dbReference type="AlphaFoldDB" id="A0A6B2QXV9"/>